<evidence type="ECO:0000256" key="4">
    <source>
        <dbReference type="PROSITE-ProRule" id="PRU00834"/>
    </source>
</evidence>
<gene>
    <name evidence="7" type="ORF">HZH66_002496</name>
</gene>
<dbReference type="GO" id="GO:0005739">
    <property type="term" value="C:mitochondrion"/>
    <property type="evidence" value="ECO:0007669"/>
    <property type="project" value="TreeGrafter"/>
</dbReference>
<dbReference type="PANTHER" id="PTHR20922:SF13">
    <property type="entry name" value="DNL-TYPE ZINC FINGER PROTEIN"/>
    <property type="match status" value="1"/>
</dbReference>
<keyword evidence="2 4" id="KW-0863">Zinc-finger</keyword>
<accession>A0A834NHE0</accession>
<evidence type="ECO:0000313" key="7">
    <source>
        <dbReference type="EMBL" id="KAF7407959.1"/>
    </source>
</evidence>
<evidence type="ECO:0000256" key="2">
    <source>
        <dbReference type="ARBA" id="ARBA00022771"/>
    </source>
</evidence>
<dbReference type="EMBL" id="JACSEA010000002">
    <property type="protein sequence ID" value="KAF7407959.1"/>
    <property type="molecule type" value="Genomic_DNA"/>
</dbReference>
<dbReference type="Proteomes" id="UP000614350">
    <property type="component" value="Unassembled WGS sequence"/>
</dbReference>
<evidence type="ECO:0000256" key="5">
    <source>
        <dbReference type="SAM" id="MobiDB-lite"/>
    </source>
</evidence>
<keyword evidence="1" id="KW-0479">Metal-binding</keyword>
<feature type="region of interest" description="Disordered" evidence="5">
    <location>
        <begin position="174"/>
        <end position="196"/>
    </location>
</feature>
<reference evidence="7" key="1">
    <citation type="journal article" date="2020" name="G3 (Bethesda)">
        <title>High-Quality Assemblies for Three Invasive Social Wasps from the &lt;i&gt;Vespula&lt;/i&gt; Genus.</title>
        <authorList>
            <person name="Harrop T.W.R."/>
            <person name="Guhlin J."/>
            <person name="McLaughlin G.M."/>
            <person name="Permina E."/>
            <person name="Stockwell P."/>
            <person name="Gilligan J."/>
            <person name="Le Lec M.F."/>
            <person name="Gruber M.A.M."/>
            <person name="Quinn O."/>
            <person name="Lovegrove M."/>
            <person name="Duncan E.J."/>
            <person name="Remnant E.J."/>
            <person name="Van Eeckhoven J."/>
            <person name="Graham B."/>
            <person name="Knapp R.A."/>
            <person name="Langford K.W."/>
            <person name="Kronenberg Z."/>
            <person name="Press M.O."/>
            <person name="Eacker S.M."/>
            <person name="Wilson-Rankin E.E."/>
            <person name="Purcell J."/>
            <person name="Lester P.J."/>
            <person name="Dearden P.K."/>
        </authorList>
    </citation>
    <scope>NUCLEOTIDE SEQUENCE</scope>
    <source>
        <strain evidence="7">Marl-1</strain>
    </source>
</reference>
<dbReference type="GO" id="GO:0030150">
    <property type="term" value="P:protein import into mitochondrial matrix"/>
    <property type="evidence" value="ECO:0007669"/>
    <property type="project" value="TreeGrafter"/>
</dbReference>
<evidence type="ECO:0000256" key="1">
    <source>
        <dbReference type="ARBA" id="ARBA00022723"/>
    </source>
</evidence>
<dbReference type="GO" id="GO:0008270">
    <property type="term" value="F:zinc ion binding"/>
    <property type="evidence" value="ECO:0007669"/>
    <property type="project" value="UniProtKB-KW"/>
</dbReference>
<dbReference type="InterPro" id="IPR024158">
    <property type="entry name" value="Mt_import_TIM15"/>
</dbReference>
<evidence type="ECO:0000313" key="8">
    <source>
        <dbReference type="Proteomes" id="UP000614350"/>
    </source>
</evidence>
<organism evidence="7 8">
    <name type="scientific">Vespula vulgaris</name>
    <name type="common">Yellow jacket</name>
    <name type="synonym">Wasp</name>
    <dbReference type="NCBI Taxonomy" id="7454"/>
    <lineage>
        <taxon>Eukaryota</taxon>
        <taxon>Metazoa</taxon>
        <taxon>Ecdysozoa</taxon>
        <taxon>Arthropoda</taxon>
        <taxon>Hexapoda</taxon>
        <taxon>Insecta</taxon>
        <taxon>Pterygota</taxon>
        <taxon>Neoptera</taxon>
        <taxon>Endopterygota</taxon>
        <taxon>Hymenoptera</taxon>
        <taxon>Apocrita</taxon>
        <taxon>Aculeata</taxon>
        <taxon>Vespoidea</taxon>
        <taxon>Vespidae</taxon>
        <taxon>Vespinae</taxon>
        <taxon>Vespula</taxon>
    </lineage>
</organism>
<comment type="caution">
    <text evidence="7">The sequence shown here is derived from an EMBL/GenBank/DDBJ whole genome shotgun (WGS) entry which is preliminary data.</text>
</comment>
<dbReference type="GO" id="GO:0050821">
    <property type="term" value="P:protein stabilization"/>
    <property type="evidence" value="ECO:0007669"/>
    <property type="project" value="TreeGrafter"/>
</dbReference>
<keyword evidence="8" id="KW-1185">Reference proteome</keyword>
<dbReference type="PANTHER" id="PTHR20922">
    <property type="entry name" value="DNL-TYPE ZINC FINGER PROTEIN"/>
    <property type="match status" value="1"/>
</dbReference>
<evidence type="ECO:0000256" key="3">
    <source>
        <dbReference type="ARBA" id="ARBA00022833"/>
    </source>
</evidence>
<dbReference type="InterPro" id="IPR007853">
    <property type="entry name" value="Znf_DNL-typ"/>
</dbReference>
<dbReference type="GO" id="GO:0006457">
    <property type="term" value="P:protein folding"/>
    <property type="evidence" value="ECO:0007669"/>
    <property type="project" value="TreeGrafter"/>
</dbReference>
<dbReference type="PROSITE" id="PS51501">
    <property type="entry name" value="ZF_DNL"/>
    <property type="match status" value="1"/>
</dbReference>
<feature type="domain" description="DNL-type" evidence="6">
    <location>
        <begin position="86"/>
        <end position="183"/>
    </location>
</feature>
<protein>
    <recommendedName>
        <fullName evidence="6">DNL-type domain-containing protein</fullName>
    </recommendedName>
</protein>
<evidence type="ECO:0000259" key="6">
    <source>
        <dbReference type="PROSITE" id="PS51501"/>
    </source>
</evidence>
<sequence>MFAIRRAVQLVRYINVQNSVKFHHAFASLKAYSTNTQHEKCDLLKDDINKSSNETNDINKSINCENDLNKATNENGKEENKKVFAKIETKLQLIFICKKCNTQNNKIISKLAYQKGVVIIRCDGCKNNHLIADNLGWFSELGQHINIEKILAAKGETVRKIQYNSEGFLALPKEELNTQEEKENPNDKSKNEIDSK</sequence>
<keyword evidence="3" id="KW-0862">Zinc</keyword>
<dbReference type="Pfam" id="PF05180">
    <property type="entry name" value="zf-DNL"/>
    <property type="match status" value="1"/>
</dbReference>
<dbReference type="GO" id="GO:0051087">
    <property type="term" value="F:protein-folding chaperone binding"/>
    <property type="evidence" value="ECO:0007669"/>
    <property type="project" value="TreeGrafter"/>
</dbReference>
<dbReference type="AlphaFoldDB" id="A0A834NHE0"/>
<name>A0A834NHE0_VESVU</name>
<proteinExistence type="predicted"/>